<dbReference type="Proteomes" id="UP000308600">
    <property type="component" value="Unassembled WGS sequence"/>
</dbReference>
<keyword evidence="2" id="KW-1185">Reference proteome</keyword>
<evidence type="ECO:0000313" key="1">
    <source>
        <dbReference type="EMBL" id="TFK77010.1"/>
    </source>
</evidence>
<reference evidence="1 2" key="1">
    <citation type="journal article" date="2019" name="Nat. Ecol. Evol.">
        <title>Megaphylogeny resolves global patterns of mushroom evolution.</title>
        <authorList>
            <person name="Varga T."/>
            <person name="Krizsan K."/>
            <person name="Foldi C."/>
            <person name="Dima B."/>
            <person name="Sanchez-Garcia M."/>
            <person name="Sanchez-Ramirez S."/>
            <person name="Szollosi G.J."/>
            <person name="Szarkandi J.G."/>
            <person name="Papp V."/>
            <person name="Albert L."/>
            <person name="Andreopoulos W."/>
            <person name="Angelini C."/>
            <person name="Antonin V."/>
            <person name="Barry K.W."/>
            <person name="Bougher N.L."/>
            <person name="Buchanan P."/>
            <person name="Buyck B."/>
            <person name="Bense V."/>
            <person name="Catcheside P."/>
            <person name="Chovatia M."/>
            <person name="Cooper J."/>
            <person name="Damon W."/>
            <person name="Desjardin D."/>
            <person name="Finy P."/>
            <person name="Geml J."/>
            <person name="Haridas S."/>
            <person name="Hughes K."/>
            <person name="Justo A."/>
            <person name="Karasinski D."/>
            <person name="Kautmanova I."/>
            <person name="Kiss B."/>
            <person name="Kocsube S."/>
            <person name="Kotiranta H."/>
            <person name="LaButti K.M."/>
            <person name="Lechner B.E."/>
            <person name="Liimatainen K."/>
            <person name="Lipzen A."/>
            <person name="Lukacs Z."/>
            <person name="Mihaltcheva S."/>
            <person name="Morgado L.N."/>
            <person name="Niskanen T."/>
            <person name="Noordeloos M.E."/>
            <person name="Ohm R.A."/>
            <person name="Ortiz-Santana B."/>
            <person name="Ovrebo C."/>
            <person name="Racz N."/>
            <person name="Riley R."/>
            <person name="Savchenko A."/>
            <person name="Shiryaev A."/>
            <person name="Soop K."/>
            <person name="Spirin V."/>
            <person name="Szebenyi C."/>
            <person name="Tomsovsky M."/>
            <person name="Tulloss R.E."/>
            <person name="Uehling J."/>
            <person name="Grigoriev I.V."/>
            <person name="Vagvolgyi C."/>
            <person name="Papp T."/>
            <person name="Martin F.M."/>
            <person name="Miettinen O."/>
            <person name="Hibbett D.S."/>
            <person name="Nagy L.G."/>
        </authorList>
    </citation>
    <scope>NUCLEOTIDE SEQUENCE [LARGE SCALE GENOMIC DNA]</scope>
    <source>
        <strain evidence="1 2">NL-1719</strain>
    </source>
</reference>
<dbReference type="EMBL" id="ML208259">
    <property type="protein sequence ID" value="TFK77010.1"/>
    <property type="molecule type" value="Genomic_DNA"/>
</dbReference>
<name>A0ACD3BGJ7_9AGAR</name>
<protein>
    <submittedName>
        <fullName evidence="1">Uncharacterized protein</fullName>
    </submittedName>
</protein>
<evidence type="ECO:0000313" key="2">
    <source>
        <dbReference type="Proteomes" id="UP000308600"/>
    </source>
</evidence>
<proteinExistence type="predicted"/>
<organism evidence="1 2">
    <name type="scientific">Pluteus cervinus</name>
    <dbReference type="NCBI Taxonomy" id="181527"/>
    <lineage>
        <taxon>Eukaryota</taxon>
        <taxon>Fungi</taxon>
        <taxon>Dikarya</taxon>
        <taxon>Basidiomycota</taxon>
        <taxon>Agaricomycotina</taxon>
        <taxon>Agaricomycetes</taxon>
        <taxon>Agaricomycetidae</taxon>
        <taxon>Agaricales</taxon>
        <taxon>Pluteineae</taxon>
        <taxon>Pluteaceae</taxon>
        <taxon>Pluteus</taxon>
    </lineage>
</organism>
<accession>A0ACD3BGJ7</accession>
<sequence>MSLRYNISWVERTFSSSSVAESLLRPERDAGNISPRDYDAAVHFFSGRHKFYGFLGGVFAAPLVLAFRKPSWSAVRTYGLMTAATVGGFSIGRAFCLNAHVKFVRSIEDPVGFARAFSNIQQGTGVPRGPEIVRTFEGTSEEPPSIEMTNNESWGAPVGTSEPSTPASTAPTTKPKSKWDEIRSANSSAKGSLWDKVRESHEKTRIASNQEPEDLNNPKPQSDAQRRKDEQLAFDALLEKERNVSVQIDQDTGRS</sequence>
<gene>
    <name evidence="1" type="ORF">BDN72DRAFT_22667</name>
</gene>